<dbReference type="Gene3D" id="1.10.150.130">
    <property type="match status" value="1"/>
</dbReference>
<organism evidence="6 7">
    <name type="scientific">Gracilibacillus ureilyticus</name>
    <dbReference type="NCBI Taxonomy" id="531814"/>
    <lineage>
        <taxon>Bacteria</taxon>
        <taxon>Bacillati</taxon>
        <taxon>Bacillota</taxon>
        <taxon>Bacilli</taxon>
        <taxon>Bacillales</taxon>
        <taxon>Bacillaceae</taxon>
        <taxon>Gracilibacillus</taxon>
    </lineage>
</organism>
<dbReference type="InterPro" id="IPR004107">
    <property type="entry name" value="Integrase_SAM-like_N"/>
</dbReference>
<dbReference type="RefSeq" id="WP_089741774.1">
    <property type="nucleotide sequence ID" value="NZ_FOGL01000013.1"/>
</dbReference>
<dbReference type="Pfam" id="PF00589">
    <property type="entry name" value="Phage_integrase"/>
    <property type="match status" value="1"/>
</dbReference>
<dbReference type="PANTHER" id="PTHR30629:SF2">
    <property type="entry name" value="PROPHAGE INTEGRASE INTS-RELATED"/>
    <property type="match status" value="1"/>
</dbReference>
<dbReference type="OrthoDB" id="9803188at2"/>
<dbReference type="GO" id="GO:0003677">
    <property type="term" value="F:DNA binding"/>
    <property type="evidence" value="ECO:0007669"/>
    <property type="project" value="UniProtKB-KW"/>
</dbReference>
<reference evidence="6 7" key="1">
    <citation type="submission" date="2016-10" db="EMBL/GenBank/DDBJ databases">
        <authorList>
            <person name="de Groot N.N."/>
        </authorList>
    </citation>
    <scope>NUCLEOTIDE SEQUENCE [LARGE SCALE GENOMIC DNA]</scope>
    <source>
        <strain evidence="6 7">CGMCC 1.7727</strain>
    </source>
</reference>
<evidence type="ECO:0000313" key="7">
    <source>
        <dbReference type="Proteomes" id="UP000199687"/>
    </source>
</evidence>
<evidence type="ECO:0000256" key="3">
    <source>
        <dbReference type="ARBA" id="ARBA00023125"/>
    </source>
</evidence>
<name>A0A1H9TBI5_9BACI</name>
<protein>
    <submittedName>
        <fullName evidence="6">AP2-like DNA-binding integrase domain-containing protein</fullName>
    </submittedName>
</protein>
<evidence type="ECO:0000256" key="2">
    <source>
        <dbReference type="ARBA" id="ARBA00022908"/>
    </source>
</evidence>
<dbReference type="CDD" id="cd01189">
    <property type="entry name" value="INT_ICEBs1_C_like"/>
    <property type="match status" value="1"/>
</dbReference>
<feature type="domain" description="Tyr recombinase" evidence="5">
    <location>
        <begin position="185"/>
        <end position="385"/>
    </location>
</feature>
<evidence type="ECO:0000259" key="5">
    <source>
        <dbReference type="PROSITE" id="PS51898"/>
    </source>
</evidence>
<proteinExistence type="inferred from homology"/>
<dbReference type="EMBL" id="FOGL01000013">
    <property type="protein sequence ID" value="SER94521.1"/>
    <property type="molecule type" value="Genomic_DNA"/>
</dbReference>
<dbReference type="SUPFAM" id="SSF56349">
    <property type="entry name" value="DNA breaking-rejoining enzymes"/>
    <property type="match status" value="1"/>
</dbReference>
<dbReference type="InterPro" id="IPR010998">
    <property type="entry name" value="Integrase_recombinase_N"/>
</dbReference>
<dbReference type="PROSITE" id="PS51898">
    <property type="entry name" value="TYR_RECOMBINASE"/>
    <property type="match status" value="1"/>
</dbReference>
<comment type="similarity">
    <text evidence="1">Belongs to the 'phage' integrase family.</text>
</comment>
<dbReference type="GO" id="GO:0006310">
    <property type="term" value="P:DNA recombination"/>
    <property type="evidence" value="ECO:0007669"/>
    <property type="project" value="UniProtKB-KW"/>
</dbReference>
<keyword evidence="4" id="KW-0233">DNA recombination</keyword>
<dbReference type="InterPro" id="IPR028259">
    <property type="entry name" value="AP2-like_int_N"/>
</dbReference>
<dbReference type="AlphaFoldDB" id="A0A1H9TBI5"/>
<keyword evidence="7" id="KW-1185">Reference proteome</keyword>
<dbReference type="GO" id="GO:0015074">
    <property type="term" value="P:DNA integration"/>
    <property type="evidence" value="ECO:0007669"/>
    <property type="project" value="UniProtKB-KW"/>
</dbReference>
<dbReference type="InterPro" id="IPR050808">
    <property type="entry name" value="Phage_Integrase"/>
</dbReference>
<dbReference type="InterPro" id="IPR002104">
    <property type="entry name" value="Integrase_catalytic"/>
</dbReference>
<dbReference type="Gene3D" id="1.10.443.10">
    <property type="entry name" value="Intergrase catalytic core"/>
    <property type="match status" value="1"/>
</dbReference>
<keyword evidence="2" id="KW-0229">DNA integration</keyword>
<dbReference type="Proteomes" id="UP000199687">
    <property type="component" value="Unassembled WGS sequence"/>
</dbReference>
<gene>
    <name evidence="6" type="ORF">SAMN04487944_11386</name>
</gene>
<keyword evidence="3 6" id="KW-0238">DNA-binding</keyword>
<dbReference type="InterPro" id="IPR011010">
    <property type="entry name" value="DNA_brk_join_enz"/>
</dbReference>
<dbReference type="STRING" id="531814.SAMN04487944_11386"/>
<dbReference type="Pfam" id="PF14659">
    <property type="entry name" value="Phage_int_SAM_3"/>
    <property type="match status" value="1"/>
</dbReference>
<dbReference type="Pfam" id="PF14657">
    <property type="entry name" value="Arm-DNA-bind_4"/>
    <property type="match status" value="1"/>
</dbReference>
<evidence type="ECO:0000256" key="4">
    <source>
        <dbReference type="ARBA" id="ARBA00023172"/>
    </source>
</evidence>
<evidence type="ECO:0000256" key="1">
    <source>
        <dbReference type="ARBA" id="ARBA00008857"/>
    </source>
</evidence>
<sequence>MEYYKSKKDPELYYSINDKGEKRWMFRHKYYDSLGKRKEKKRRGFLTEKEAYQALLDVKTNTLTGAIKQVEYSNFTVAEWFELWYETHELDWKPTSRQQREMAIRLQIKPLLGHYKLQELDKTTYKRVFINPLLKEYKVETVKLFHRLFKIGINAAVDDEILPRNRFTKITIRDEKEELLSKGKILKDNFLEAHELNKLLSIAKEHDNITNYTLFLLLAYTGLRRGEACGLQWKNIDFTKRTLTVERTRDNKGVRSPKTTNSYRTILIDDILIQQLKTYKKWCKETKFKFGHLLVKIDFIFISYQTGNPITDNSITYSLRRIIKKADIKPITPHGLRHTHATLLLSQGKRGASIKVVAERLGNTPQMILDIYGHTFLDLEEETVQLFSESLSGAKTGANSE</sequence>
<accession>A0A1H9TBI5</accession>
<dbReference type="PANTHER" id="PTHR30629">
    <property type="entry name" value="PROPHAGE INTEGRASE"/>
    <property type="match status" value="1"/>
</dbReference>
<evidence type="ECO:0000313" key="6">
    <source>
        <dbReference type="EMBL" id="SER94521.1"/>
    </source>
</evidence>
<dbReference type="InterPro" id="IPR013762">
    <property type="entry name" value="Integrase-like_cat_sf"/>
</dbReference>